<evidence type="ECO:0000256" key="6">
    <source>
        <dbReference type="ARBA" id="ARBA00022595"/>
    </source>
</evidence>
<keyword evidence="5" id="KW-1169">Fusion of virus membrane with host cell membrane</keyword>
<evidence type="ECO:0000313" key="21">
    <source>
        <dbReference type="EMBL" id="APP90893.1"/>
    </source>
</evidence>
<keyword evidence="3" id="KW-1168">Fusion of virus membrane with host membrane</keyword>
<dbReference type="SUPFAM" id="SSF69922">
    <property type="entry name" value="Head and neck region of the ectodomain of NDV fusion glycoprotein"/>
    <property type="match status" value="1"/>
</dbReference>
<dbReference type="Gene3D" id="6.10.10.110">
    <property type="match status" value="1"/>
</dbReference>
<gene>
    <name evidence="21" type="primary">F</name>
</gene>
<name>A0A1L5YIM6_9MONO</name>
<evidence type="ECO:0000256" key="4">
    <source>
        <dbReference type="ARBA" id="ARBA00022511"/>
    </source>
</evidence>
<evidence type="ECO:0000256" key="1">
    <source>
        <dbReference type="ARBA" id="ARBA00008211"/>
    </source>
</evidence>
<evidence type="ECO:0000256" key="5">
    <source>
        <dbReference type="ARBA" id="ARBA00022521"/>
    </source>
</evidence>
<keyword evidence="7 20" id="KW-0812">Transmembrane</keyword>
<keyword evidence="6" id="KW-1162">Viral penetration into host cytoplasm</keyword>
<evidence type="ECO:0000256" key="14">
    <source>
        <dbReference type="ARBA" id="ARBA00023136"/>
    </source>
</evidence>
<dbReference type="Gene3D" id="2.60.40.1690">
    <property type="entry name" value="Head and neck region of the ectodomain of NDV fusion glycoprotein"/>
    <property type="match status" value="1"/>
</dbReference>
<evidence type="ECO:0000256" key="2">
    <source>
        <dbReference type="ARBA" id="ARBA00016586"/>
    </source>
</evidence>
<comment type="similarity">
    <text evidence="1 20">Belongs to the paramyxoviruses fusion glycoprotein family.</text>
</comment>
<keyword evidence="11 20" id="KW-0261">Viral envelope protein</keyword>
<keyword evidence="8" id="KW-0732">Signal</keyword>
<dbReference type="GO" id="GO:0020002">
    <property type="term" value="C:host cell plasma membrane"/>
    <property type="evidence" value="ECO:0007669"/>
    <property type="project" value="UniProtKB-SubCell"/>
</dbReference>
<feature type="transmembrane region" description="Helical" evidence="20">
    <location>
        <begin position="486"/>
        <end position="511"/>
    </location>
</feature>
<evidence type="ECO:0000313" key="22">
    <source>
        <dbReference type="Proteomes" id="UP000241584"/>
    </source>
</evidence>
<sequence>MEKGTVLFLAALTLYNVKALDNTKLLGAGIASGKEHELKIYQSSVNGYIAVKLIPFLPSTKRECYNEQLKNYNATINRLMGPINDNIKLVLSGVKTRTREGKLIGAIIGTAALGLATAAQVTAAIALEQAQDNARAILTLKESIRNTNNAVSELKTGLSEVSIALSKTQDYINTQIMPALSNLSCEIVGLKIGIQLSQYLTEVTAVFGNQITNPALQPLSMQALYQLCGGDFSLLLDKIGADRNELESLYEANLVTGRIVQYDTADQLVIIQVSIPSVSTLSGYRVTELQSISVDMDHGEGKAVIPRYIVTSGRVIEEMDISPCVLTATAVYCNRLLTTSLPESVLKCLDGDHSSCTYTSNSGVLETRYIAFDGMLIANCRSIVCKCLDPPYIIPQNKGKPLTIISKEVCKKVTLDGITLLIDAEFTGEYGLNITIGPDQFAPSGALDISTELGKLNNSINKAEDYIDKSNELLNRVNVDIVNDTAVIVLCVMSALVVVWCIGLTVGLIYVSKNTLRAVAIKGTSIENPYVSSGKHAKNSS</sequence>
<reference evidence="21" key="1">
    <citation type="journal article" date="2017" name="Virus Res.">
        <title>Characterization of avian paramyxovirus serotype 14, a novel serotype, isolated from a duck fecal sample in Japan.</title>
        <authorList>
            <person name="Thampaisarn R."/>
            <person name="Bui V.N."/>
            <person name="Trinh D.Q."/>
            <person name="Nagai M."/>
            <person name="Mizutani T."/>
            <person name="Omatsu T."/>
            <person name="Katayama Y."/>
            <person name="Gronsang D."/>
            <person name="Le D.H."/>
            <person name="Ogawa H."/>
            <person name="Imai K."/>
        </authorList>
    </citation>
    <scope>NUCLEOTIDE SEQUENCE [LARGE SCALE GENOMIC DNA]</scope>
    <source>
        <strain evidence="21">APMV14/duck/Japan/11OG0352/2011</strain>
    </source>
</reference>
<dbReference type="OrthoDB" id="2687at10239"/>
<dbReference type="Pfam" id="PF00523">
    <property type="entry name" value="Fusion_gly"/>
    <property type="match status" value="1"/>
</dbReference>
<keyword evidence="17" id="KW-0325">Glycoprotein</keyword>
<comment type="subcellular location">
    <subcellularLocation>
        <location evidence="20">Virion membrane</location>
        <topology evidence="20">Single-pass type I membrane protein</topology>
    </subcellularLocation>
    <subcellularLocation>
        <location evidence="20">Host cell membrane</location>
        <topology evidence="20">Single-pass membrane protein</topology>
    </subcellularLocation>
</comment>
<evidence type="ECO:0000256" key="11">
    <source>
        <dbReference type="ARBA" id="ARBA00022879"/>
    </source>
</evidence>
<accession>A0A1L5YIM6</accession>
<keyword evidence="10" id="KW-1043">Host membrane</keyword>
<evidence type="ECO:0000256" key="15">
    <source>
        <dbReference type="ARBA" id="ARBA00023139"/>
    </source>
</evidence>
<keyword evidence="19" id="KW-1160">Virus entry into host cell</keyword>
<keyword evidence="4" id="KW-1032">Host cell membrane</keyword>
<dbReference type="InterPro" id="IPR000776">
    <property type="entry name" value="Fusion_F0_Paramyxovir"/>
</dbReference>
<dbReference type="Gene3D" id="1.10.287.2480">
    <property type="match status" value="1"/>
</dbReference>
<keyword evidence="14 20" id="KW-0472">Membrane</keyword>
<evidence type="ECO:0000256" key="18">
    <source>
        <dbReference type="ARBA" id="ARBA00023288"/>
    </source>
</evidence>
<evidence type="ECO:0000256" key="10">
    <source>
        <dbReference type="ARBA" id="ARBA00022870"/>
    </source>
</evidence>
<evidence type="ECO:0000256" key="9">
    <source>
        <dbReference type="ARBA" id="ARBA00022844"/>
    </source>
</evidence>
<evidence type="ECO:0000256" key="13">
    <source>
        <dbReference type="ARBA" id="ARBA00023054"/>
    </source>
</evidence>
<proteinExistence type="inferred from homology"/>
<comment type="subunit">
    <text evidence="20">Homotrimer of disulfide-linked F1-F2.</text>
</comment>
<dbReference type="Gene3D" id="2.40.490.10">
    <property type="entry name" value="Newcastle disease virus like domain"/>
    <property type="match status" value="1"/>
</dbReference>
<evidence type="ECO:0000256" key="12">
    <source>
        <dbReference type="ARBA" id="ARBA00022989"/>
    </source>
</evidence>
<dbReference type="KEGG" id="vg:37619964"/>
<keyword evidence="13" id="KW-0175">Coiled coil</keyword>
<keyword evidence="9" id="KW-0946">Virion</keyword>
<organism evidence="21">
    <name type="scientific">avian paramyxovirus 14</name>
    <dbReference type="NCBI Taxonomy" id="1928005"/>
    <lineage>
        <taxon>Viruses</taxon>
        <taxon>Riboviria</taxon>
        <taxon>Orthornavirae</taxon>
        <taxon>Negarnaviricota</taxon>
        <taxon>Haploviricotina</taxon>
        <taxon>Monjiviricetes</taxon>
        <taxon>Mononegavirales</taxon>
        <taxon>Paramyxoviridae</taxon>
        <taxon>Avulavirinae</taxon>
        <taxon>Metaavulavirus</taxon>
        <taxon>Metaavulavirus japanense</taxon>
        <taxon>Avian metaavulavirus 14</taxon>
    </lineage>
</organism>
<evidence type="ECO:0000256" key="8">
    <source>
        <dbReference type="ARBA" id="ARBA00022729"/>
    </source>
</evidence>
<keyword evidence="16" id="KW-1015">Disulfide bond</keyword>
<evidence type="ECO:0000256" key="3">
    <source>
        <dbReference type="ARBA" id="ARBA00022506"/>
    </source>
</evidence>
<dbReference type="GO" id="GO:0019031">
    <property type="term" value="C:viral envelope"/>
    <property type="evidence" value="ECO:0007669"/>
    <property type="project" value="UniProtKB-KW"/>
</dbReference>
<evidence type="ECO:0000256" key="19">
    <source>
        <dbReference type="ARBA" id="ARBA00023296"/>
    </source>
</evidence>
<dbReference type="SUPFAM" id="SSF58069">
    <property type="entry name" value="Virus ectodomain"/>
    <property type="match status" value="1"/>
</dbReference>
<dbReference type="GeneID" id="37619964"/>
<evidence type="ECO:0000256" key="16">
    <source>
        <dbReference type="ARBA" id="ARBA00023157"/>
    </source>
</evidence>
<dbReference type="GO" id="GO:0019064">
    <property type="term" value="P:fusion of virus membrane with host plasma membrane"/>
    <property type="evidence" value="ECO:0007669"/>
    <property type="project" value="UniProtKB-KW"/>
</dbReference>
<evidence type="ECO:0000256" key="7">
    <source>
        <dbReference type="ARBA" id="ARBA00022692"/>
    </source>
</evidence>
<keyword evidence="18" id="KW-0449">Lipoprotein</keyword>
<protein>
    <recommendedName>
        <fullName evidence="2 20">Fusion glycoprotein F0</fullName>
    </recommendedName>
</protein>
<dbReference type="GO" id="GO:0055036">
    <property type="term" value="C:virion membrane"/>
    <property type="evidence" value="ECO:0007669"/>
    <property type="project" value="UniProtKB-SubCell"/>
</dbReference>
<dbReference type="Proteomes" id="UP000241584">
    <property type="component" value="Segment"/>
</dbReference>
<evidence type="ECO:0000256" key="17">
    <source>
        <dbReference type="ARBA" id="ARBA00023180"/>
    </source>
</evidence>
<dbReference type="GO" id="GO:0046718">
    <property type="term" value="P:symbiont entry into host cell"/>
    <property type="evidence" value="ECO:0007669"/>
    <property type="project" value="UniProtKB-KW"/>
</dbReference>
<keyword evidence="12 20" id="KW-1133">Transmembrane helix</keyword>
<evidence type="ECO:0000256" key="20">
    <source>
        <dbReference type="RuleBase" id="RU003705"/>
    </source>
</evidence>
<dbReference type="EMBL" id="KX258200">
    <property type="protein sequence ID" value="APP90893.1"/>
    <property type="molecule type" value="Viral_cRNA"/>
</dbReference>
<keyword evidence="22" id="KW-1185">Reference proteome</keyword>
<keyword evidence="15" id="KW-0564">Palmitate</keyword>
<dbReference type="RefSeq" id="YP_009508496.1">
    <property type="nucleotide sequence ID" value="NC_039015.1"/>
</dbReference>